<keyword evidence="7" id="KW-0694">RNA-binding</keyword>
<dbReference type="InterPro" id="IPR006196">
    <property type="entry name" value="RNA-binding_domain_S1_IF1"/>
</dbReference>
<keyword evidence="10" id="KW-0934">Plastid</keyword>
<dbReference type="NCBIfam" id="TIGR00008">
    <property type="entry name" value="infA"/>
    <property type="match status" value="1"/>
</dbReference>
<dbReference type="FunFam" id="2.40.50.140:FF:000002">
    <property type="entry name" value="Translation initiation factor IF-1"/>
    <property type="match status" value="1"/>
</dbReference>
<evidence type="ECO:0000256" key="7">
    <source>
        <dbReference type="HAMAP-Rule" id="MF_00075"/>
    </source>
</evidence>
<dbReference type="PANTHER" id="PTHR33370">
    <property type="entry name" value="TRANSLATION INITIATION FACTOR IF-1, CHLOROPLASTIC"/>
    <property type="match status" value="1"/>
</dbReference>
<evidence type="ECO:0000256" key="2">
    <source>
        <dbReference type="ARBA" id="ARBA00010939"/>
    </source>
</evidence>
<dbReference type="PROSITE" id="PS50832">
    <property type="entry name" value="S1_IF1_TYPE"/>
    <property type="match status" value="1"/>
</dbReference>
<dbReference type="SUPFAM" id="SSF50249">
    <property type="entry name" value="Nucleic acid-binding proteins"/>
    <property type="match status" value="1"/>
</dbReference>
<evidence type="ECO:0000256" key="3">
    <source>
        <dbReference type="ARBA" id="ARBA00011599"/>
    </source>
</evidence>
<feature type="compositionally biased region" description="Low complexity" evidence="8">
    <location>
        <begin position="18"/>
        <end position="27"/>
    </location>
</feature>
<dbReference type="Gene3D" id="2.40.50.140">
    <property type="entry name" value="Nucleic acid-binding proteins"/>
    <property type="match status" value="1"/>
</dbReference>
<evidence type="ECO:0000313" key="10">
    <source>
        <dbReference type="EMBL" id="AOP19243.1"/>
    </source>
</evidence>
<organism evidence="10">
    <name type="scientific">Caulerpa cliftonii</name>
    <dbReference type="NCBI Taxonomy" id="1004391"/>
    <lineage>
        <taxon>Eukaryota</taxon>
        <taxon>Viridiplantae</taxon>
        <taxon>Chlorophyta</taxon>
        <taxon>core chlorophytes</taxon>
        <taxon>Ulvophyceae</taxon>
        <taxon>TCBD clade</taxon>
        <taxon>Bryopsidales</taxon>
        <taxon>Halimedineae</taxon>
        <taxon>Caulerpaceae</taxon>
        <taxon>Caulerpa</taxon>
    </lineage>
</organism>
<reference evidence="10" key="2">
    <citation type="submission" date="2016-08" db="EMBL/GenBank/DDBJ databases">
        <authorList>
            <person name="Seilhamer J.J."/>
        </authorList>
    </citation>
    <scope>NUCLEOTIDE SEQUENCE</scope>
</reference>
<comment type="function">
    <text evidence="1 7">One of the essential components for the initiation of protein synthesis. Stabilizes the binding of IF-2 and IF-3 on the 30S subunit to which N-formylmethionyl-tRNA(fMet) subsequently binds. Helps modulate mRNA selection, yielding the 30S pre-initiation complex (PIC). Upon addition of the 50S ribosomal subunit IF-1, IF-2 and IF-3 are released leaving the mature 70S translation initiation complex.</text>
</comment>
<dbReference type="GeneID" id="29288741"/>
<dbReference type="CDD" id="cd04451">
    <property type="entry name" value="S1_IF1"/>
    <property type="match status" value="1"/>
</dbReference>
<dbReference type="GO" id="GO:0019843">
    <property type="term" value="F:rRNA binding"/>
    <property type="evidence" value="ECO:0007669"/>
    <property type="project" value="UniProtKB-UniRule"/>
</dbReference>
<dbReference type="RefSeq" id="YP_009306339.1">
    <property type="nucleotide sequence ID" value="NC_031368.1"/>
</dbReference>
<keyword evidence="4 7" id="KW-0396">Initiation factor</keyword>
<proteinExistence type="inferred from homology"/>
<dbReference type="HAMAP" id="MF_00075">
    <property type="entry name" value="IF_1"/>
    <property type="match status" value="1"/>
</dbReference>
<evidence type="ECO:0000256" key="4">
    <source>
        <dbReference type="ARBA" id="ARBA00022540"/>
    </source>
</evidence>
<evidence type="ECO:0000259" key="9">
    <source>
        <dbReference type="PROSITE" id="PS50832"/>
    </source>
</evidence>
<evidence type="ECO:0000256" key="8">
    <source>
        <dbReference type="SAM" id="MobiDB-lite"/>
    </source>
</evidence>
<dbReference type="GO" id="GO:0003743">
    <property type="term" value="F:translation initiation factor activity"/>
    <property type="evidence" value="ECO:0007669"/>
    <property type="project" value="UniProtKB-UniRule"/>
</dbReference>
<protein>
    <recommendedName>
        <fullName evidence="6 7">Translation initiation factor IF-1, chloroplastic</fullName>
    </recommendedName>
</protein>
<name>A0A1C9JBM6_9CHLO</name>
<comment type="subcellular location">
    <subcellularLocation>
        <location evidence="7">Plastid</location>
        <location evidence="7">Chloroplast</location>
    </subcellularLocation>
</comment>
<accession>A0A1C9JBM6</accession>
<keyword evidence="10" id="KW-0150">Chloroplast</keyword>
<feature type="domain" description="S1-like" evidence="9">
    <location>
        <begin position="42"/>
        <end position="106"/>
    </location>
</feature>
<dbReference type="SMART" id="SM00316">
    <property type="entry name" value="S1"/>
    <property type="match status" value="1"/>
</dbReference>
<evidence type="ECO:0000256" key="6">
    <source>
        <dbReference type="ARBA" id="ARBA00068272"/>
    </source>
</evidence>
<keyword evidence="5 7" id="KW-0648">Protein biosynthesis</keyword>
<dbReference type="PANTHER" id="PTHR33370:SF1">
    <property type="entry name" value="TRANSLATION INITIATION FACTOR IF-1, CHLOROPLASTIC"/>
    <property type="match status" value="1"/>
</dbReference>
<comment type="subunit">
    <text evidence="3 7">Component of the 30S ribosomal translation pre-initiation complex which assembles on the 30S ribosome in the order IF-2 and IF-3, IF-1 and N-formylmethionyl-tRNA(fMet); mRNA recruitment can occur at any time during PIC assembly.</text>
</comment>
<sequence length="107" mass="12338">MNKNFKNKNSKREERAQRASQRTSQRASPRRGKPSLKPKGLQLPGIVTQCLSNGMFRIKLENGFQVLAYISGKIRRNSIRILLGDQVMVEVSAYDLSRGRIVYRFKR</sequence>
<feature type="region of interest" description="Disordered" evidence="8">
    <location>
        <begin position="1"/>
        <end position="41"/>
    </location>
</feature>
<dbReference type="AlphaFoldDB" id="A0A1C9JBM6"/>
<gene>
    <name evidence="7 10" type="primary">infA</name>
</gene>
<dbReference type="GO" id="GO:0009507">
    <property type="term" value="C:chloroplast"/>
    <property type="evidence" value="ECO:0007669"/>
    <property type="project" value="UniProtKB-SubCell"/>
</dbReference>
<keyword evidence="7" id="KW-0699">rRNA-binding</keyword>
<reference evidence="10" key="1">
    <citation type="journal article" date="2016" name="Genome Biol. Evol.">
        <title>Evolutionary Dynamics of Chloroplast Genomes in Low Light: A Case Study of the Endolithic Green Alga Ostreobium quekettii.</title>
        <authorList>
            <person name="R Marcelino V."/>
            <person name="Cremen M.C."/>
            <person name="Jackson C.J."/>
            <person name="Larkum A.A."/>
            <person name="Verbruggen H."/>
        </authorList>
    </citation>
    <scope>NUCLEOTIDE SEQUENCE</scope>
</reference>
<comment type="similarity">
    <text evidence="2 7">Belongs to the IF-1 family.</text>
</comment>
<dbReference type="InterPro" id="IPR003029">
    <property type="entry name" value="S1_domain"/>
</dbReference>
<dbReference type="GO" id="GO:0043022">
    <property type="term" value="F:ribosome binding"/>
    <property type="evidence" value="ECO:0007669"/>
    <property type="project" value="UniProtKB-UniRule"/>
</dbReference>
<dbReference type="Pfam" id="PF01176">
    <property type="entry name" value="eIF-1a"/>
    <property type="match status" value="1"/>
</dbReference>
<evidence type="ECO:0000256" key="1">
    <source>
        <dbReference type="ARBA" id="ARBA00003935"/>
    </source>
</evidence>
<dbReference type="InterPro" id="IPR004368">
    <property type="entry name" value="TIF_IF1"/>
</dbReference>
<evidence type="ECO:0000256" key="5">
    <source>
        <dbReference type="ARBA" id="ARBA00022917"/>
    </source>
</evidence>
<geneLocation type="chloroplast" evidence="10"/>
<dbReference type="GO" id="GO:0005829">
    <property type="term" value="C:cytosol"/>
    <property type="evidence" value="ECO:0007669"/>
    <property type="project" value="TreeGrafter"/>
</dbReference>
<dbReference type="InterPro" id="IPR012340">
    <property type="entry name" value="NA-bd_OB-fold"/>
</dbReference>
<dbReference type="EMBL" id="KX808498">
    <property type="protein sequence ID" value="AOP19243.1"/>
    <property type="molecule type" value="Genomic_DNA"/>
</dbReference>